<dbReference type="SMART" id="SM01008">
    <property type="entry name" value="Ald_Xan_dh_C"/>
    <property type="match status" value="1"/>
</dbReference>
<dbReference type="AlphaFoldDB" id="A0A3E2XPC9"/>
<feature type="domain" description="Aldehyde oxidase/xanthine dehydrogenase a/b hammerhead" evidence="1">
    <location>
        <begin position="19"/>
        <end position="121"/>
    </location>
</feature>
<dbReference type="InterPro" id="IPR008274">
    <property type="entry name" value="AldOxase/xan_DH_MoCoBD1"/>
</dbReference>
<dbReference type="Pfam" id="PF02738">
    <property type="entry name" value="MoCoBD_1"/>
    <property type="match status" value="1"/>
</dbReference>
<dbReference type="PANTHER" id="PTHR11908:SF157">
    <property type="entry name" value="XANTHINE DEHYDROGENASE SUBUNIT D-RELATED"/>
    <property type="match status" value="1"/>
</dbReference>
<keyword evidence="3" id="KW-1185">Reference proteome</keyword>
<dbReference type="Proteomes" id="UP000261231">
    <property type="component" value="Unassembled WGS sequence"/>
</dbReference>
<dbReference type="InterPro" id="IPR037165">
    <property type="entry name" value="AldOxase/xan_DH_Mopterin-bd_sf"/>
</dbReference>
<dbReference type="SUPFAM" id="SSF54665">
    <property type="entry name" value="CO dehydrogenase molybdoprotein N-domain-like"/>
    <property type="match status" value="1"/>
</dbReference>
<dbReference type="InterPro" id="IPR036856">
    <property type="entry name" value="Ald_Oxase/Xan_DH_a/b_sf"/>
</dbReference>
<comment type="caution">
    <text evidence="2">The sequence shown here is derived from an EMBL/GenBank/DDBJ whole genome shotgun (WGS) entry which is preliminary data.</text>
</comment>
<dbReference type="Gene3D" id="3.90.1170.50">
    <property type="entry name" value="Aldehyde oxidase/xanthine dehydrogenase, a/b hammerhead"/>
    <property type="match status" value="1"/>
</dbReference>
<evidence type="ECO:0000259" key="1">
    <source>
        <dbReference type="SMART" id="SM01008"/>
    </source>
</evidence>
<dbReference type="InterPro" id="IPR016208">
    <property type="entry name" value="Ald_Oxase/xanthine_DH-like"/>
</dbReference>
<reference evidence="2 3" key="1">
    <citation type="submission" date="2018-08" db="EMBL/GenBank/DDBJ databases">
        <title>A genome reference for cultivated species of the human gut microbiota.</title>
        <authorList>
            <person name="Zou Y."/>
            <person name="Xue W."/>
            <person name="Luo G."/>
        </authorList>
    </citation>
    <scope>NUCLEOTIDE SEQUENCE [LARGE SCALE GENOMIC DNA]</scope>
    <source>
        <strain evidence="2 3">AM28-39</strain>
    </source>
</reference>
<dbReference type="GO" id="GO:0005506">
    <property type="term" value="F:iron ion binding"/>
    <property type="evidence" value="ECO:0007669"/>
    <property type="project" value="InterPro"/>
</dbReference>
<dbReference type="PANTHER" id="PTHR11908">
    <property type="entry name" value="XANTHINE DEHYDROGENASE"/>
    <property type="match status" value="1"/>
</dbReference>
<dbReference type="InterPro" id="IPR000674">
    <property type="entry name" value="Ald_Oxase/Xan_DH_a/b"/>
</dbReference>
<sequence>MESYTGKGRGRVEGMDKATGRAVYAADYYEENMLHLAIVRSAYAHARVLDIDTSKVPETAWVFTAKDIVKNNVQDILPDQPLLVEDKARFLGEAIAVVAAESEEAAKAAAAMVQVTYEPLQVVTDALMAAKPGCIRVHDDTENDVIRFDNEKGNVAQGFAESDLIVEDDFYTPIQDHGYMEPDACMAKIEEDGRLLVCSSTQNVFHDLRMVCDITGLTEDQVHIVAATVGGGFGGKDGSTAQLFTALAAFKTRRPCKLIFSRQESLATTYKRHAVYMHVKMGFKKDGTMVAFDGSGYLDTGAYGGLGPAVLSLFSEHFAGPYNIPNVKISSHLCYTNKPVAHAMRGFGAPQGAFATESLISRASKLLGIDPLEIRYKNGIETGMYGGVGQKMRHFVDFKGALKLIERSELWQERKYNTDPYVGYGIAGGHLSCGLGKNIPDQAEVKIEEADGHYTIFLGLVDIGQGSRTALQAMAADALETDFDNVSLVMADTDRTLDCGSTAGSRSTFIGGNAMLNAIENFKKGEMETGKADFPESEESFSIAGFPHAMYTFIAQAVKLRVDPVTGQVVLLDIAAATEAGRIINPLAMAGQIQGGVAMSVGYAFGENCQFKEGRLLNDSMSTYLMPTAMDLPRIQSLHVDGYEPSGPMGVKGAAEVSTVSIAPAIAAAINEVSEGRLTSLPFDIETILNGLKK</sequence>
<dbReference type="Pfam" id="PF01315">
    <property type="entry name" value="Ald_Xan_dh_C"/>
    <property type="match status" value="1"/>
</dbReference>
<proteinExistence type="predicted"/>
<dbReference type="Gene3D" id="3.30.365.10">
    <property type="entry name" value="Aldehyde oxidase/xanthine dehydrogenase, molybdopterin binding domain"/>
    <property type="match status" value="4"/>
</dbReference>
<dbReference type="GO" id="GO:0016491">
    <property type="term" value="F:oxidoreductase activity"/>
    <property type="evidence" value="ECO:0007669"/>
    <property type="project" value="InterPro"/>
</dbReference>
<dbReference type="SUPFAM" id="SSF56003">
    <property type="entry name" value="Molybdenum cofactor-binding domain"/>
    <property type="match status" value="1"/>
</dbReference>
<name>A0A3E2XPC9_9FIRM</name>
<dbReference type="OrthoDB" id="41753at2"/>
<gene>
    <name evidence="2" type="ORF">DW747_03235</name>
</gene>
<dbReference type="EMBL" id="QVFD01000002">
    <property type="protein sequence ID" value="RGC50400.1"/>
    <property type="molecule type" value="Genomic_DNA"/>
</dbReference>
<protein>
    <submittedName>
        <fullName evidence="2">Xanthine dehydrogenase family protein molybdopterin-binding subunit</fullName>
    </submittedName>
</protein>
<evidence type="ECO:0000313" key="2">
    <source>
        <dbReference type="EMBL" id="RGC50400.1"/>
    </source>
</evidence>
<dbReference type="InterPro" id="IPR046867">
    <property type="entry name" value="AldOxase/xan_DH_MoCoBD2"/>
</dbReference>
<evidence type="ECO:0000313" key="3">
    <source>
        <dbReference type="Proteomes" id="UP000261231"/>
    </source>
</evidence>
<accession>A0A3E2XPC9</accession>
<organism evidence="2 3">
    <name type="scientific">Coprococcus catus</name>
    <dbReference type="NCBI Taxonomy" id="116085"/>
    <lineage>
        <taxon>Bacteria</taxon>
        <taxon>Bacillati</taxon>
        <taxon>Bacillota</taxon>
        <taxon>Clostridia</taxon>
        <taxon>Lachnospirales</taxon>
        <taxon>Lachnospiraceae</taxon>
        <taxon>Coprococcus</taxon>
    </lineage>
</organism>
<dbReference type="RefSeq" id="WP_117538956.1">
    <property type="nucleotide sequence ID" value="NZ_QVFD01000002.1"/>
</dbReference>
<dbReference type="Pfam" id="PF20256">
    <property type="entry name" value="MoCoBD_2"/>
    <property type="match status" value="2"/>
</dbReference>